<gene>
    <name evidence="1" type="ORF">PSON_ATCC_30995.1.T2070036</name>
</gene>
<accession>A0A8S1RQF0</accession>
<name>A0A8S1RQF0_9CILI</name>
<proteinExistence type="predicted"/>
<dbReference type="EMBL" id="CAJJDN010000207">
    <property type="protein sequence ID" value="CAD8129115.1"/>
    <property type="molecule type" value="Genomic_DNA"/>
</dbReference>
<protein>
    <submittedName>
        <fullName evidence="1">Uncharacterized protein</fullName>
    </submittedName>
</protein>
<organism evidence="1 2">
    <name type="scientific">Paramecium sonneborni</name>
    <dbReference type="NCBI Taxonomy" id="65129"/>
    <lineage>
        <taxon>Eukaryota</taxon>
        <taxon>Sar</taxon>
        <taxon>Alveolata</taxon>
        <taxon>Ciliophora</taxon>
        <taxon>Intramacronucleata</taxon>
        <taxon>Oligohymenophorea</taxon>
        <taxon>Peniculida</taxon>
        <taxon>Parameciidae</taxon>
        <taxon>Paramecium</taxon>
    </lineage>
</organism>
<evidence type="ECO:0000313" key="2">
    <source>
        <dbReference type="Proteomes" id="UP000692954"/>
    </source>
</evidence>
<keyword evidence="2" id="KW-1185">Reference proteome</keyword>
<dbReference type="Proteomes" id="UP000692954">
    <property type="component" value="Unassembled WGS sequence"/>
</dbReference>
<evidence type="ECO:0000313" key="1">
    <source>
        <dbReference type="EMBL" id="CAD8129115.1"/>
    </source>
</evidence>
<dbReference type="AlphaFoldDB" id="A0A8S1RQF0"/>
<reference evidence="1" key="1">
    <citation type="submission" date="2021-01" db="EMBL/GenBank/DDBJ databases">
        <authorList>
            <consortium name="Genoscope - CEA"/>
            <person name="William W."/>
        </authorList>
    </citation>
    <scope>NUCLEOTIDE SEQUENCE</scope>
</reference>
<sequence>MPRNTPNLHSDSYICGYISSIKDDSFEHYGSIQQEESHTFKKIKLNEDFSAFNKMDNSQYLQIRKEVFLKQEI</sequence>
<comment type="caution">
    <text evidence="1">The sequence shown here is derived from an EMBL/GenBank/DDBJ whole genome shotgun (WGS) entry which is preliminary data.</text>
</comment>